<dbReference type="EMBL" id="JAVRRJ010000001">
    <property type="protein sequence ID" value="KAK5090743.1"/>
    <property type="molecule type" value="Genomic_DNA"/>
</dbReference>
<reference evidence="3 4" key="1">
    <citation type="submission" date="2023-08" db="EMBL/GenBank/DDBJ databases">
        <title>Black Yeasts Isolated from many extreme environments.</title>
        <authorList>
            <person name="Coleine C."/>
            <person name="Stajich J.E."/>
            <person name="Selbmann L."/>
        </authorList>
    </citation>
    <scope>NUCLEOTIDE SEQUENCE [LARGE SCALE GENOMIC DNA]</scope>
    <source>
        <strain evidence="3 4">CCFEE 5910</strain>
    </source>
</reference>
<feature type="transmembrane region" description="Helical" evidence="2">
    <location>
        <begin position="242"/>
        <end position="263"/>
    </location>
</feature>
<evidence type="ECO:0000313" key="3">
    <source>
        <dbReference type="EMBL" id="KAK5090743.1"/>
    </source>
</evidence>
<keyword evidence="4" id="KW-1185">Reference proteome</keyword>
<protein>
    <submittedName>
        <fullName evidence="3">Uncharacterized protein</fullName>
    </submittedName>
</protein>
<evidence type="ECO:0000256" key="2">
    <source>
        <dbReference type="SAM" id="Phobius"/>
    </source>
</evidence>
<comment type="caution">
    <text evidence="3">The sequence shown here is derived from an EMBL/GenBank/DDBJ whole genome shotgun (WGS) entry which is preliminary data.</text>
</comment>
<keyword evidence="2" id="KW-1133">Transmembrane helix</keyword>
<accession>A0AAN7T5V5</accession>
<evidence type="ECO:0000313" key="4">
    <source>
        <dbReference type="Proteomes" id="UP001309876"/>
    </source>
</evidence>
<evidence type="ECO:0000256" key="1">
    <source>
        <dbReference type="SAM" id="MobiDB-lite"/>
    </source>
</evidence>
<feature type="compositionally biased region" description="Polar residues" evidence="1">
    <location>
        <begin position="1"/>
        <end position="10"/>
    </location>
</feature>
<name>A0AAN7T5V5_9EURO</name>
<dbReference type="AlphaFoldDB" id="A0AAN7T5V5"/>
<keyword evidence="2" id="KW-0812">Transmembrane</keyword>
<dbReference type="Proteomes" id="UP001309876">
    <property type="component" value="Unassembled WGS sequence"/>
</dbReference>
<keyword evidence="2" id="KW-0472">Membrane</keyword>
<feature type="region of interest" description="Disordered" evidence="1">
    <location>
        <begin position="1"/>
        <end position="23"/>
    </location>
</feature>
<feature type="transmembrane region" description="Helical" evidence="2">
    <location>
        <begin position="166"/>
        <end position="187"/>
    </location>
</feature>
<proteinExistence type="predicted"/>
<gene>
    <name evidence="3" type="ORF">LTR05_000919</name>
</gene>
<organism evidence="3 4">
    <name type="scientific">Lithohypha guttulata</name>
    <dbReference type="NCBI Taxonomy" id="1690604"/>
    <lineage>
        <taxon>Eukaryota</taxon>
        <taxon>Fungi</taxon>
        <taxon>Dikarya</taxon>
        <taxon>Ascomycota</taxon>
        <taxon>Pezizomycotina</taxon>
        <taxon>Eurotiomycetes</taxon>
        <taxon>Chaetothyriomycetidae</taxon>
        <taxon>Chaetothyriales</taxon>
        <taxon>Trichomeriaceae</taxon>
        <taxon>Lithohypha</taxon>
    </lineage>
</organism>
<sequence length="268" mass="30292">MTPQTHSSPVKNADSDCSHLPSYDAISEKVPSYSSTEANANISTESQADGLAALTAAQIQQKPNITRRGHYNEDIEAQNALSKQERVQSQQQPNDHSQNENLNILERAARLRATSQNTLVAEEQPCQQSCQQHCINHARNHPTRPIPQSQLTLNPKFTKALYRARWLVAVWFPISIFHIYLICDTLLHASRDPLWLEFQNAFWQNWIHMAEIVQYVQLPVGIVGRVEWFEDKPFYRGVVRGVPPVAAVLGIMCALIHFGVAGLQAMEY</sequence>
<feature type="region of interest" description="Disordered" evidence="1">
    <location>
        <begin position="80"/>
        <end position="99"/>
    </location>
</feature>